<keyword evidence="3" id="KW-1185">Reference proteome</keyword>
<keyword evidence="1" id="KW-0812">Transmembrane</keyword>
<keyword evidence="1" id="KW-1133">Transmembrane helix</keyword>
<organism evidence="2 3">
    <name type="scientific">Glossina austeni</name>
    <name type="common">Savannah tsetse fly</name>
    <dbReference type="NCBI Taxonomy" id="7395"/>
    <lineage>
        <taxon>Eukaryota</taxon>
        <taxon>Metazoa</taxon>
        <taxon>Ecdysozoa</taxon>
        <taxon>Arthropoda</taxon>
        <taxon>Hexapoda</taxon>
        <taxon>Insecta</taxon>
        <taxon>Pterygota</taxon>
        <taxon>Neoptera</taxon>
        <taxon>Endopterygota</taxon>
        <taxon>Diptera</taxon>
        <taxon>Brachycera</taxon>
        <taxon>Muscomorpha</taxon>
        <taxon>Hippoboscoidea</taxon>
        <taxon>Glossinidae</taxon>
        <taxon>Glossina</taxon>
    </lineage>
</organism>
<dbReference type="VEuPathDB" id="VectorBase:GAUT045263"/>
<sequence length="119" mass="13631">MEFKTSLNGIGAVNRRLALKEIPCVVNEIFSFHGQKREAREQIANCTRDLQLHSFVILNWGDPKSKRGKAPFVLILNDEEDIKYFALVLLYCPIVPVLLFLQLQLITLKKLQVLKPIAQ</sequence>
<dbReference type="AlphaFoldDB" id="A0A1A9VRJ9"/>
<reference evidence="2" key="1">
    <citation type="submission" date="2020-05" db="UniProtKB">
        <authorList>
            <consortium name="EnsemblMetazoa"/>
        </authorList>
    </citation>
    <scope>IDENTIFICATION</scope>
    <source>
        <strain evidence="2">TTRI</strain>
    </source>
</reference>
<dbReference type="Proteomes" id="UP000078200">
    <property type="component" value="Unassembled WGS sequence"/>
</dbReference>
<keyword evidence="1" id="KW-0472">Membrane</keyword>
<name>A0A1A9VRJ9_GLOAU</name>
<proteinExistence type="predicted"/>
<feature type="transmembrane region" description="Helical" evidence="1">
    <location>
        <begin position="82"/>
        <end position="101"/>
    </location>
</feature>
<protein>
    <submittedName>
        <fullName evidence="2">Uncharacterized protein</fullName>
    </submittedName>
</protein>
<evidence type="ECO:0000313" key="2">
    <source>
        <dbReference type="EnsemblMetazoa" id="GAUT045263-PA"/>
    </source>
</evidence>
<accession>A0A1A9VRJ9</accession>
<evidence type="ECO:0000313" key="3">
    <source>
        <dbReference type="Proteomes" id="UP000078200"/>
    </source>
</evidence>
<evidence type="ECO:0000256" key="1">
    <source>
        <dbReference type="SAM" id="Phobius"/>
    </source>
</evidence>
<dbReference type="EnsemblMetazoa" id="GAUT045263-RA">
    <property type="protein sequence ID" value="GAUT045263-PA"/>
    <property type="gene ID" value="GAUT045263"/>
</dbReference>